<reference evidence="2" key="1">
    <citation type="submission" date="2024-04" db="EMBL/GenBank/DDBJ databases">
        <authorList>
            <consortium name="Molecular Ecology Group"/>
        </authorList>
    </citation>
    <scope>NUCLEOTIDE SEQUENCE</scope>
</reference>
<accession>A0AAV2NR00</accession>
<evidence type="ECO:0000313" key="3">
    <source>
        <dbReference type="Proteomes" id="UP001497644"/>
    </source>
</evidence>
<evidence type="ECO:0000256" key="1">
    <source>
        <dbReference type="SAM" id="MobiDB-lite"/>
    </source>
</evidence>
<gene>
    <name evidence="2" type="ORF">LPLAT_LOCUS8588</name>
</gene>
<organism evidence="2 3">
    <name type="scientific">Lasius platythorax</name>
    <dbReference type="NCBI Taxonomy" id="488582"/>
    <lineage>
        <taxon>Eukaryota</taxon>
        <taxon>Metazoa</taxon>
        <taxon>Ecdysozoa</taxon>
        <taxon>Arthropoda</taxon>
        <taxon>Hexapoda</taxon>
        <taxon>Insecta</taxon>
        <taxon>Pterygota</taxon>
        <taxon>Neoptera</taxon>
        <taxon>Endopterygota</taxon>
        <taxon>Hymenoptera</taxon>
        <taxon>Apocrita</taxon>
        <taxon>Aculeata</taxon>
        <taxon>Formicoidea</taxon>
        <taxon>Formicidae</taxon>
        <taxon>Formicinae</taxon>
        <taxon>Lasius</taxon>
        <taxon>Lasius</taxon>
    </lineage>
</organism>
<name>A0AAV2NR00_9HYME</name>
<evidence type="ECO:0000313" key="2">
    <source>
        <dbReference type="EMBL" id="CAL1682703.1"/>
    </source>
</evidence>
<sequence>MRSVIVYMLRDLAWVRSGLLLHEKRYHLLYRTVSRISVAVANFFKFPKAWMMPWCHACTRPSVEEIAKVHETFAVAFEPDKSSAVASTTPTRPHKSEHSPPWRHSRSQFSRKPSNFELLADVCECCASRPRSPINK</sequence>
<protein>
    <submittedName>
        <fullName evidence="2">Uncharacterized protein</fullName>
    </submittedName>
</protein>
<dbReference type="EMBL" id="OZ034827">
    <property type="protein sequence ID" value="CAL1682703.1"/>
    <property type="molecule type" value="Genomic_DNA"/>
</dbReference>
<dbReference type="Proteomes" id="UP001497644">
    <property type="component" value="Chromosome 4"/>
</dbReference>
<feature type="region of interest" description="Disordered" evidence="1">
    <location>
        <begin position="81"/>
        <end position="109"/>
    </location>
</feature>
<proteinExistence type="predicted"/>
<keyword evidence="3" id="KW-1185">Reference proteome</keyword>
<dbReference type="AlphaFoldDB" id="A0AAV2NR00"/>